<accession>A0A9Q1FI86</accession>
<evidence type="ECO:0000259" key="3">
    <source>
        <dbReference type="Pfam" id="PF00078"/>
    </source>
</evidence>
<sequence>MLESGVITESASPRAAPVVLVRKDGAWRFCMDYRRLNAVTRWDAYPLPRIEESLTGLKRVERYSTLDLASGYWQVEVDPADCKKKVFATLMGLYQFNCMPFGLMNVPARFQQLMQRCLGDQTHLKHLEEAFRQLSQHGLKLLPQKCQFLKKEVKYFGHVIGDWEWCWPRCRMGGRV</sequence>
<organism evidence="4 5">
    <name type="scientific">Synaphobranchus kaupii</name>
    <name type="common">Kaup's arrowtooth eel</name>
    <dbReference type="NCBI Taxonomy" id="118154"/>
    <lineage>
        <taxon>Eukaryota</taxon>
        <taxon>Metazoa</taxon>
        <taxon>Chordata</taxon>
        <taxon>Craniata</taxon>
        <taxon>Vertebrata</taxon>
        <taxon>Euteleostomi</taxon>
        <taxon>Actinopterygii</taxon>
        <taxon>Neopterygii</taxon>
        <taxon>Teleostei</taxon>
        <taxon>Anguilliformes</taxon>
        <taxon>Synaphobranchidae</taxon>
        <taxon>Synaphobranchus</taxon>
    </lineage>
</organism>
<evidence type="ECO:0000256" key="1">
    <source>
        <dbReference type="ARBA" id="ARBA00010879"/>
    </source>
</evidence>
<evidence type="ECO:0000313" key="5">
    <source>
        <dbReference type="Proteomes" id="UP001152622"/>
    </source>
</evidence>
<dbReference type="AlphaFoldDB" id="A0A9Q1FI86"/>
<dbReference type="Pfam" id="PF00078">
    <property type="entry name" value="RVT_1"/>
    <property type="match status" value="1"/>
</dbReference>
<comment type="caution">
    <text evidence="4">The sequence shown here is derived from an EMBL/GenBank/DDBJ whole genome shotgun (WGS) entry which is preliminary data.</text>
</comment>
<reference evidence="4" key="1">
    <citation type="journal article" date="2023" name="Science">
        <title>Genome structures resolve the early diversification of teleost fishes.</title>
        <authorList>
            <person name="Parey E."/>
            <person name="Louis A."/>
            <person name="Montfort J."/>
            <person name="Bouchez O."/>
            <person name="Roques C."/>
            <person name="Iampietro C."/>
            <person name="Lluch J."/>
            <person name="Castinel A."/>
            <person name="Donnadieu C."/>
            <person name="Desvignes T."/>
            <person name="Floi Bucao C."/>
            <person name="Jouanno E."/>
            <person name="Wen M."/>
            <person name="Mejri S."/>
            <person name="Dirks R."/>
            <person name="Jansen H."/>
            <person name="Henkel C."/>
            <person name="Chen W.J."/>
            <person name="Zahm M."/>
            <person name="Cabau C."/>
            <person name="Klopp C."/>
            <person name="Thompson A.W."/>
            <person name="Robinson-Rechavi M."/>
            <person name="Braasch I."/>
            <person name="Lecointre G."/>
            <person name="Bobe J."/>
            <person name="Postlethwait J.H."/>
            <person name="Berthelot C."/>
            <person name="Roest Crollius H."/>
            <person name="Guiguen Y."/>
        </authorList>
    </citation>
    <scope>NUCLEOTIDE SEQUENCE</scope>
    <source>
        <strain evidence="4">WJC10195</strain>
    </source>
</reference>
<dbReference type="Gene3D" id="3.10.10.10">
    <property type="entry name" value="HIV Type 1 Reverse Transcriptase, subunit A, domain 1"/>
    <property type="match status" value="1"/>
</dbReference>
<dbReference type="OrthoDB" id="6761011at2759"/>
<dbReference type="PANTHER" id="PTHR24559:SF435">
    <property type="entry name" value="RIBONUCLEASE H"/>
    <property type="match status" value="1"/>
</dbReference>
<dbReference type="PANTHER" id="PTHR24559">
    <property type="entry name" value="TRANSPOSON TY3-I GAG-POL POLYPROTEIN"/>
    <property type="match status" value="1"/>
</dbReference>
<dbReference type="InterPro" id="IPR053134">
    <property type="entry name" value="RNA-dir_DNA_polymerase"/>
</dbReference>
<proteinExistence type="inferred from homology"/>
<dbReference type="CDD" id="cd01647">
    <property type="entry name" value="RT_LTR"/>
    <property type="match status" value="1"/>
</dbReference>
<dbReference type="InterPro" id="IPR043502">
    <property type="entry name" value="DNA/RNA_pol_sf"/>
</dbReference>
<evidence type="ECO:0000313" key="4">
    <source>
        <dbReference type="EMBL" id="KAJ8359135.1"/>
    </source>
</evidence>
<comment type="similarity">
    <text evidence="1">Belongs to the beta type-B retroviral polymerase family. HERV class-II K(HML-2) pol subfamily.</text>
</comment>
<dbReference type="EC" id="3.1.26.4" evidence="2"/>
<evidence type="ECO:0000256" key="2">
    <source>
        <dbReference type="ARBA" id="ARBA00012180"/>
    </source>
</evidence>
<dbReference type="InterPro" id="IPR000477">
    <property type="entry name" value="RT_dom"/>
</dbReference>
<keyword evidence="5" id="KW-1185">Reference proteome</keyword>
<dbReference type="EMBL" id="JAINUF010000005">
    <property type="protein sequence ID" value="KAJ8359135.1"/>
    <property type="molecule type" value="Genomic_DNA"/>
</dbReference>
<dbReference type="GO" id="GO:0004523">
    <property type="term" value="F:RNA-DNA hybrid ribonuclease activity"/>
    <property type="evidence" value="ECO:0007669"/>
    <property type="project" value="UniProtKB-EC"/>
</dbReference>
<protein>
    <recommendedName>
        <fullName evidence="2">ribonuclease H</fullName>
        <ecNumber evidence="2">3.1.26.4</ecNumber>
    </recommendedName>
</protein>
<dbReference type="Proteomes" id="UP001152622">
    <property type="component" value="Chromosome 5"/>
</dbReference>
<dbReference type="Gene3D" id="3.30.70.270">
    <property type="match status" value="1"/>
</dbReference>
<dbReference type="SUPFAM" id="SSF56672">
    <property type="entry name" value="DNA/RNA polymerases"/>
    <property type="match status" value="1"/>
</dbReference>
<name>A0A9Q1FI86_SYNKA</name>
<feature type="domain" description="Reverse transcriptase" evidence="3">
    <location>
        <begin position="23"/>
        <end position="120"/>
    </location>
</feature>
<dbReference type="InterPro" id="IPR043128">
    <property type="entry name" value="Rev_trsase/Diguanyl_cyclase"/>
</dbReference>
<gene>
    <name evidence="4" type="ORF">SKAU_G00156600</name>
</gene>